<name>A0AAV6U1M3_9ARAC</name>
<evidence type="ECO:0000313" key="2">
    <source>
        <dbReference type="EMBL" id="KAG8177678.1"/>
    </source>
</evidence>
<dbReference type="InterPro" id="IPR043472">
    <property type="entry name" value="Macro_dom-like"/>
</dbReference>
<dbReference type="PANTHER" id="PTHR11106">
    <property type="entry name" value="GANGLIOSIDE INDUCED DIFFERENTIATION ASSOCIATED PROTEIN 2-RELATED"/>
    <property type="match status" value="1"/>
</dbReference>
<evidence type="ECO:0000313" key="3">
    <source>
        <dbReference type="Proteomes" id="UP000827092"/>
    </source>
</evidence>
<proteinExistence type="predicted"/>
<dbReference type="GO" id="GO:0140293">
    <property type="term" value="F:ADP-ribosylglutamate hydrolase activity"/>
    <property type="evidence" value="ECO:0007669"/>
    <property type="project" value="TreeGrafter"/>
</dbReference>
<dbReference type="GO" id="GO:0005654">
    <property type="term" value="C:nucleoplasm"/>
    <property type="evidence" value="ECO:0007669"/>
    <property type="project" value="TreeGrafter"/>
</dbReference>
<keyword evidence="3" id="KW-1185">Reference proteome</keyword>
<dbReference type="Gene3D" id="3.40.220.10">
    <property type="entry name" value="Leucine Aminopeptidase, subunit E, domain 1"/>
    <property type="match status" value="1"/>
</dbReference>
<dbReference type="GO" id="GO:0140291">
    <property type="term" value="P:peptidyl-glutamate ADP-deribosylation"/>
    <property type="evidence" value="ECO:0007669"/>
    <property type="project" value="TreeGrafter"/>
</dbReference>
<dbReference type="Pfam" id="PF01661">
    <property type="entry name" value="Macro"/>
    <property type="match status" value="1"/>
</dbReference>
<organism evidence="2 3">
    <name type="scientific">Oedothorax gibbosus</name>
    <dbReference type="NCBI Taxonomy" id="931172"/>
    <lineage>
        <taxon>Eukaryota</taxon>
        <taxon>Metazoa</taxon>
        <taxon>Ecdysozoa</taxon>
        <taxon>Arthropoda</taxon>
        <taxon>Chelicerata</taxon>
        <taxon>Arachnida</taxon>
        <taxon>Araneae</taxon>
        <taxon>Araneomorphae</taxon>
        <taxon>Entelegynae</taxon>
        <taxon>Araneoidea</taxon>
        <taxon>Linyphiidae</taxon>
        <taxon>Erigoninae</taxon>
        <taxon>Oedothorax</taxon>
    </lineage>
</organism>
<dbReference type="PROSITE" id="PS51154">
    <property type="entry name" value="MACRO"/>
    <property type="match status" value="1"/>
</dbReference>
<evidence type="ECO:0000259" key="1">
    <source>
        <dbReference type="PROSITE" id="PS51154"/>
    </source>
</evidence>
<gene>
    <name evidence="2" type="ORF">JTE90_021977</name>
</gene>
<dbReference type="SMART" id="SM00506">
    <property type="entry name" value="A1pp"/>
    <property type="match status" value="1"/>
</dbReference>
<dbReference type="PANTHER" id="PTHR11106:SF27">
    <property type="entry name" value="MACRO DOMAIN-CONTAINING PROTEIN"/>
    <property type="match status" value="1"/>
</dbReference>
<dbReference type="GO" id="GO:0006974">
    <property type="term" value="P:DNA damage response"/>
    <property type="evidence" value="ECO:0007669"/>
    <property type="project" value="TreeGrafter"/>
</dbReference>
<dbReference type="Proteomes" id="UP000827092">
    <property type="component" value="Unassembled WGS sequence"/>
</dbReference>
<accession>A0AAV6U1M3</accession>
<sequence length="216" mass="24469">MAFKKLKEREKLSTYACKSQYITLDKIPTWKDQTKELCFTPYKKNKNLNNKVSIFIDDITTLEVDAIVNLTDSDYSGEGEVDSAVHKAAGKALYCECQSIGELKVGDAKISGGYKLPSKFVIHTALPLDYDRKRLEECYLNSFAVAVEKGVRSVAFPSLCTKYLGYPSYEFAHLALRTVRNFLEENGSSVDLVAFCLFLHADVQIHEDLMKFYFPI</sequence>
<dbReference type="AlphaFoldDB" id="A0AAV6U1M3"/>
<dbReference type="EMBL" id="JAFNEN010000762">
    <property type="protein sequence ID" value="KAG8177678.1"/>
    <property type="molecule type" value="Genomic_DNA"/>
</dbReference>
<comment type="caution">
    <text evidence="2">The sequence shown here is derived from an EMBL/GenBank/DDBJ whole genome shotgun (WGS) entry which is preliminary data.</text>
</comment>
<reference evidence="2 3" key="1">
    <citation type="journal article" date="2022" name="Nat. Ecol. Evol.">
        <title>A masculinizing supergene underlies an exaggerated male reproductive morph in a spider.</title>
        <authorList>
            <person name="Hendrickx F."/>
            <person name="De Corte Z."/>
            <person name="Sonet G."/>
            <person name="Van Belleghem S.M."/>
            <person name="Kostlbacher S."/>
            <person name="Vangestel C."/>
        </authorList>
    </citation>
    <scope>NUCLEOTIDE SEQUENCE [LARGE SCALE GENOMIC DNA]</scope>
    <source>
        <strain evidence="2">W744_W776</strain>
    </source>
</reference>
<dbReference type="GO" id="GO:0042278">
    <property type="term" value="P:purine nucleoside metabolic process"/>
    <property type="evidence" value="ECO:0007669"/>
    <property type="project" value="TreeGrafter"/>
</dbReference>
<dbReference type="InterPro" id="IPR002589">
    <property type="entry name" value="Macro_dom"/>
</dbReference>
<feature type="domain" description="Macro" evidence="1">
    <location>
        <begin position="39"/>
        <end position="214"/>
    </location>
</feature>
<dbReference type="SUPFAM" id="SSF52949">
    <property type="entry name" value="Macro domain-like"/>
    <property type="match status" value="1"/>
</dbReference>
<protein>
    <recommendedName>
        <fullName evidence="1">Macro domain-containing protein</fullName>
    </recommendedName>
</protein>